<comment type="subcellular location">
    <subcellularLocation>
        <location evidence="1">Endoplasmic reticulum lumen</location>
    </subcellularLocation>
</comment>
<protein>
    <recommendedName>
        <fullName evidence="3">Nucleotide exchange factor SIL1</fullName>
    </recommendedName>
</protein>
<accession>A0A2M4BM99</accession>
<dbReference type="EMBL" id="GGFJ01005065">
    <property type="protein sequence ID" value="MBW54206.1"/>
    <property type="molecule type" value="Transcribed_RNA"/>
</dbReference>
<evidence type="ECO:0000256" key="2">
    <source>
        <dbReference type="ARBA" id="ARBA00010588"/>
    </source>
</evidence>
<evidence type="ECO:0000256" key="11">
    <source>
        <dbReference type="SAM" id="SignalP"/>
    </source>
</evidence>
<dbReference type="InterPro" id="IPR050693">
    <property type="entry name" value="Hsp70_NEF-Inhibitors"/>
</dbReference>
<evidence type="ECO:0000256" key="10">
    <source>
        <dbReference type="SAM" id="MobiDB-lite"/>
    </source>
</evidence>
<organism evidence="12">
    <name type="scientific">Anopheles marajoara</name>
    <dbReference type="NCBI Taxonomy" id="58244"/>
    <lineage>
        <taxon>Eukaryota</taxon>
        <taxon>Metazoa</taxon>
        <taxon>Ecdysozoa</taxon>
        <taxon>Arthropoda</taxon>
        <taxon>Hexapoda</taxon>
        <taxon>Insecta</taxon>
        <taxon>Pterygota</taxon>
        <taxon>Neoptera</taxon>
        <taxon>Endopterygota</taxon>
        <taxon>Diptera</taxon>
        <taxon>Nematocera</taxon>
        <taxon>Culicoidea</taxon>
        <taxon>Culicidae</taxon>
        <taxon>Anophelinae</taxon>
        <taxon>Anopheles</taxon>
    </lineage>
</organism>
<dbReference type="GO" id="GO:0015031">
    <property type="term" value="P:protein transport"/>
    <property type="evidence" value="ECO:0007669"/>
    <property type="project" value="UniProtKB-KW"/>
</dbReference>
<proteinExistence type="inferred from homology"/>
<evidence type="ECO:0000313" key="12">
    <source>
        <dbReference type="EMBL" id="MBW54206.1"/>
    </source>
</evidence>
<keyword evidence="9" id="KW-0325">Glycoprotein</keyword>
<dbReference type="PANTHER" id="PTHR19316">
    <property type="entry name" value="PROTEIN FOLDING REGULATOR"/>
    <property type="match status" value="1"/>
</dbReference>
<evidence type="ECO:0000256" key="6">
    <source>
        <dbReference type="ARBA" id="ARBA00022824"/>
    </source>
</evidence>
<dbReference type="AlphaFoldDB" id="A0A2M4BM99"/>
<dbReference type="GO" id="GO:0000774">
    <property type="term" value="F:adenyl-nucleotide exchange factor activity"/>
    <property type="evidence" value="ECO:0007669"/>
    <property type="project" value="TreeGrafter"/>
</dbReference>
<feature type="region of interest" description="Disordered" evidence="10">
    <location>
        <begin position="73"/>
        <end position="113"/>
    </location>
</feature>
<evidence type="ECO:0000256" key="8">
    <source>
        <dbReference type="ARBA" id="ARBA00023010"/>
    </source>
</evidence>
<evidence type="ECO:0000256" key="5">
    <source>
        <dbReference type="ARBA" id="ARBA00022729"/>
    </source>
</evidence>
<comment type="similarity">
    <text evidence="2">Belongs to the SIL1 family.</text>
</comment>
<dbReference type="InterPro" id="IPR011989">
    <property type="entry name" value="ARM-like"/>
</dbReference>
<feature type="chain" id="PRO_5014850319" description="Nucleotide exchange factor SIL1" evidence="11">
    <location>
        <begin position="23"/>
        <end position="466"/>
    </location>
</feature>
<keyword evidence="6" id="KW-0256">Endoplasmic reticulum</keyword>
<evidence type="ECO:0000256" key="7">
    <source>
        <dbReference type="ARBA" id="ARBA00022927"/>
    </source>
</evidence>
<reference evidence="12" key="1">
    <citation type="submission" date="2018-01" db="EMBL/GenBank/DDBJ databases">
        <title>An insight into the sialome of Amazonian anophelines.</title>
        <authorList>
            <person name="Ribeiro J.M."/>
            <person name="Scarpassa V."/>
            <person name="Calvo E."/>
        </authorList>
    </citation>
    <scope>NUCLEOTIDE SEQUENCE</scope>
    <source>
        <tissue evidence="12">Salivary glands</tissue>
    </source>
</reference>
<feature type="signal peptide" evidence="11">
    <location>
        <begin position="1"/>
        <end position="22"/>
    </location>
</feature>
<dbReference type="InterPro" id="IPR016024">
    <property type="entry name" value="ARM-type_fold"/>
</dbReference>
<dbReference type="GO" id="GO:0005788">
    <property type="term" value="C:endoplasmic reticulum lumen"/>
    <property type="evidence" value="ECO:0007669"/>
    <property type="project" value="UniProtKB-SubCell"/>
</dbReference>
<keyword evidence="4" id="KW-0813">Transport</keyword>
<dbReference type="SUPFAM" id="SSF48371">
    <property type="entry name" value="ARM repeat"/>
    <property type="match status" value="1"/>
</dbReference>
<keyword evidence="5 11" id="KW-0732">Signal</keyword>
<sequence>MPKMKPTYVLHFLAVIVVLANATAPNDSLEKPKFVATNEWQEIAEGQGIPQGLHVRINLSTGKKEAKLLDDEGAHETPATDDQGGSESSLSLVPGQEVEDHGSPQPAGGSLGGMSLEAIKEALRDIPADDYKPEDATVTGRYKSYDQIKQELKDANVELQTDSEIMGALLGRFAKSASNEQELDALFEDLRYLAHQIDNALEFIDRGGVEQIIWPSLNRTGEHQQRVRVRVQALTLLGTLAQNNPKAKVALFERDASAKLLGALGRATASEEISAALYAFGSLVRKFPFAQRQLLTPHGYSLLYDVWTKPVVELKVKVKALQLVADVVEDYLSVTTDSGNPPAAAEQPVDAVTVEQYRSTRLTEGLEKTEFCKHAGQFFQAHRAALVADEHLTDETVRALRSCRTLCRPLWSECALFRHTLLVLRNNLDHRLSDDPDLVEYRTEIQLNIDDFLRELYGNGKPKDEL</sequence>
<evidence type="ECO:0000256" key="4">
    <source>
        <dbReference type="ARBA" id="ARBA00022448"/>
    </source>
</evidence>
<name>A0A2M4BM99_9DIPT</name>
<dbReference type="Gene3D" id="1.25.10.10">
    <property type="entry name" value="Leucine-rich Repeat Variant"/>
    <property type="match status" value="1"/>
</dbReference>
<evidence type="ECO:0000256" key="1">
    <source>
        <dbReference type="ARBA" id="ARBA00004319"/>
    </source>
</evidence>
<evidence type="ECO:0000256" key="3">
    <source>
        <dbReference type="ARBA" id="ARBA00015352"/>
    </source>
</evidence>
<dbReference type="PANTHER" id="PTHR19316:SF35">
    <property type="entry name" value="NUCLEOTIDE EXCHANGE FACTOR SIL1"/>
    <property type="match status" value="1"/>
</dbReference>
<keyword evidence="7" id="KW-0653">Protein transport</keyword>
<keyword evidence="8" id="KW-0811">Translocation</keyword>
<evidence type="ECO:0000256" key="9">
    <source>
        <dbReference type="ARBA" id="ARBA00023180"/>
    </source>
</evidence>